<reference evidence="2 3" key="1">
    <citation type="journal article" date="2018" name="Nat. Ecol. Evol.">
        <title>Shark genomes provide insights into elasmobranch evolution and the origin of vertebrates.</title>
        <authorList>
            <person name="Hara Y"/>
            <person name="Yamaguchi K"/>
            <person name="Onimaru K"/>
            <person name="Kadota M"/>
            <person name="Koyanagi M"/>
            <person name="Keeley SD"/>
            <person name="Tatsumi K"/>
            <person name="Tanaka K"/>
            <person name="Motone F"/>
            <person name="Kageyama Y"/>
            <person name="Nozu R"/>
            <person name="Adachi N"/>
            <person name="Nishimura O"/>
            <person name="Nakagawa R"/>
            <person name="Tanegashima C"/>
            <person name="Kiyatake I"/>
            <person name="Matsumoto R"/>
            <person name="Murakumo K"/>
            <person name="Nishida K"/>
            <person name="Terakita A"/>
            <person name="Kuratani S"/>
            <person name="Sato K"/>
            <person name="Hyodo S Kuraku.S."/>
        </authorList>
    </citation>
    <scope>NUCLEOTIDE SEQUENCE [LARGE SCALE GENOMIC DNA]</scope>
</reference>
<feature type="non-terminal residue" evidence="2">
    <location>
        <position position="1"/>
    </location>
</feature>
<dbReference type="AlphaFoldDB" id="A0A401NGZ8"/>
<keyword evidence="3" id="KW-1185">Reference proteome</keyword>
<organism evidence="2 3">
    <name type="scientific">Scyliorhinus torazame</name>
    <name type="common">Cloudy catshark</name>
    <name type="synonym">Catulus torazame</name>
    <dbReference type="NCBI Taxonomy" id="75743"/>
    <lineage>
        <taxon>Eukaryota</taxon>
        <taxon>Metazoa</taxon>
        <taxon>Chordata</taxon>
        <taxon>Craniata</taxon>
        <taxon>Vertebrata</taxon>
        <taxon>Chondrichthyes</taxon>
        <taxon>Elasmobranchii</taxon>
        <taxon>Galeomorphii</taxon>
        <taxon>Galeoidea</taxon>
        <taxon>Carcharhiniformes</taxon>
        <taxon>Scyliorhinidae</taxon>
        <taxon>Scyliorhinus</taxon>
    </lineage>
</organism>
<accession>A0A401NGZ8</accession>
<protein>
    <submittedName>
        <fullName evidence="2">Uncharacterized protein</fullName>
    </submittedName>
</protein>
<feature type="region of interest" description="Disordered" evidence="1">
    <location>
        <begin position="1"/>
        <end position="22"/>
    </location>
</feature>
<proteinExistence type="predicted"/>
<name>A0A401NGZ8_SCYTO</name>
<sequence length="54" mass="5889">SCRSGAHSGAQTWEQNGGRSASCSPILRWSLNGSKDLLQYLRLVPLGVYWKPVG</sequence>
<comment type="caution">
    <text evidence="2">The sequence shown here is derived from an EMBL/GenBank/DDBJ whole genome shotgun (WGS) entry which is preliminary data.</text>
</comment>
<dbReference type="Proteomes" id="UP000288216">
    <property type="component" value="Unassembled WGS sequence"/>
</dbReference>
<evidence type="ECO:0000313" key="2">
    <source>
        <dbReference type="EMBL" id="GCB60001.1"/>
    </source>
</evidence>
<dbReference type="EMBL" id="BFAA01004898">
    <property type="protein sequence ID" value="GCB60001.1"/>
    <property type="molecule type" value="Genomic_DNA"/>
</dbReference>
<evidence type="ECO:0000313" key="3">
    <source>
        <dbReference type="Proteomes" id="UP000288216"/>
    </source>
</evidence>
<gene>
    <name evidence="2" type="ORF">scyTo_0011042</name>
</gene>
<evidence type="ECO:0000256" key="1">
    <source>
        <dbReference type="SAM" id="MobiDB-lite"/>
    </source>
</evidence>